<organism evidence="1">
    <name type="scientific">marine sediment metagenome</name>
    <dbReference type="NCBI Taxonomy" id="412755"/>
    <lineage>
        <taxon>unclassified sequences</taxon>
        <taxon>metagenomes</taxon>
        <taxon>ecological metagenomes</taxon>
    </lineage>
</organism>
<dbReference type="Gene3D" id="3.90.1200.10">
    <property type="match status" value="1"/>
</dbReference>
<evidence type="ECO:0000313" key="1">
    <source>
        <dbReference type="EMBL" id="GAH64477.1"/>
    </source>
</evidence>
<dbReference type="SUPFAM" id="SSF56112">
    <property type="entry name" value="Protein kinase-like (PK-like)"/>
    <property type="match status" value="1"/>
</dbReference>
<gene>
    <name evidence="1" type="ORF">S03H2_48450</name>
</gene>
<reference evidence="1" key="1">
    <citation type="journal article" date="2014" name="Front. Microbiol.">
        <title>High frequency of phylogenetically diverse reductive dehalogenase-homologous genes in deep subseafloor sedimentary metagenomes.</title>
        <authorList>
            <person name="Kawai M."/>
            <person name="Futagami T."/>
            <person name="Toyoda A."/>
            <person name="Takaki Y."/>
            <person name="Nishi S."/>
            <person name="Hori S."/>
            <person name="Arai W."/>
            <person name="Tsubouchi T."/>
            <person name="Morono Y."/>
            <person name="Uchiyama I."/>
            <person name="Ito T."/>
            <person name="Fujiyama A."/>
            <person name="Inagaki F."/>
            <person name="Takami H."/>
        </authorList>
    </citation>
    <scope>NUCLEOTIDE SEQUENCE</scope>
    <source>
        <strain evidence="1">Expedition CK06-06</strain>
    </source>
</reference>
<evidence type="ECO:0008006" key="2">
    <source>
        <dbReference type="Google" id="ProtNLM"/>
    </source>
</evidence>
<feature type="non-terminal residue" evidence="1">
    <location>
        <position position="1"/>
    </location>
</feature>
<proteinExistence type="predicted"/>
<accession>X1H529</accession>
<protein>
    <recommendedName>
        <fullName evidence="2">Aminoglycoside phosphotransferase domain-containing protein</fullName>
    </recommendedName>
</protein>
<comment type="caution">
    <text evidence="1">The sequence shown here is derived from an EMBL/GenBank/DDBJ whole genome shotgun (WGS) entry which is preliminary data.</text>
</comment>
<sequence>LYSHGKLKLIDWEDLGLINPALEIAGTFDAFDLSDRQKEIFLKSYLDVRHDPELGRNIPVFWPFQLFRVFCWAIMHVYEIWEGEMREEFIKEQNLKKHIDYAQKIFSKCKKEGILDKDVRWNASMIFPNKYLEVTTST</sequence>
<dbReference type="InterPro" id="IPR011009">
    <property type="entry name" value="Kinase-like_dom_sf"/>
</dbReference>
<name>X1H529_9ZZZZ</name>
<dbReference type="AlphaFoldDB" id="X1H529"/>
<dbReference type="EMBL" id="BARU01030546">
    <property type="protein sequence ID" value="GAH64477.1"/>
    <property type="molecule type" value="Genomic_DNA"/>
</dbReference>